<dbReference type="PANTHER" id="PTHR45749">
    <property type="match status" value="1"/>
</dbReference>
<evidence type="ECO:0000259" key="1">
    <source>
        <dbReference type="SMART" id="SM00597"/>
    </source>
</evidence>
<dbReference type="InterPro" id="IPR006580">
    <property type="entry name" value="Znf_TTF"/>
</dbReference>
<dbReference type="Pfam" id="PF14291">
    <property type="entry name" value="DUF4371"/>
    <property type="match status" value="1"/>
</dbReference>
<sequence length="506" mass="57338">MNQKKKLSGAANKKRKLQIENNVSKLPKIFDFFSKQEIKENEGSQIESVVLSKKTSSQVSLNNTRNINDLHKADSSDVPLSNNEENEEALSEIGSVILSKKTSSQVSLNKTGNINLDIDVLHKPDSSDIPGSDPGLWNLDEKTRDYICRNGFSQNINADFTHSKKEYLIVHKSGGHRTFNRYLNKDWFKTVLVNGETCQRDYLSYSETNGSVYCIPCYLFENQTVFSKKGFSNWKYPEKLIKHENSEGHKICVYKMKQRATDLGRIDTTITRQLKIETNYWNNVLTRVCSVVKSLASHGLPFRGTEEKYGSSVANSGNFIMAMELVAEYDPFLCHHISKYGNPGKGNTSYLFFYTYEQFISIMSEKVLETIIKEVKAATYFSISIDSTADITHIDQLSFIIRYVLPNREPVKRFIGFIDDAGHKAESLTDAIFSILKKYDLNVCFLRGQSYDNAKNMSGIYSGVQARIKDVIFFADFVPCSAHSLNLIGMCAASCCEEANNFFSFI</sequence>
<dbReference type="PANTHER" id="PTHR45749:SF23">
    <property type="entry name" value="ZINC FINGER MYM-TYPE PROTEIN 1-LIKE"/>
    <property type="match status" value="1"/>
</dbReference>
<reference evidence="3" key="1">
    <citation type="submission" date="2025-08" db="UniProtKB">
        <authorList>
            <consortium name="RefSeq"/>
        </authorList>
    </citation>
    <scope>IDENTIFICATION</scope>
</reference>
<feature type="domain" description="TTF-type" evidence="1">
    <location>
        <begin position="179"/>
        <end position="268"/>
    </location>
</feature>
<name>A0ABM4BQ67_HYDVU</name>
<keyword evidence="2" id="KW-1185">Reference proteome</keyword>
<protein>
    <submittedName>
        <fullName evidence="3">Zinc finger MYM-type protein 1-like</fullName>
    </submittedName>
</protein>
<dbReference type="InterPro" id="IPR025398">
    <property type="entry name" value="DUF4371"/>
</dbReference>
<accession>A0ABM4BQ67</accession>
<organism evidence="2 3">
    <name type="scientific">Hydra vulgaris</name>
    <name type="common">Hydra</name>
    <name type="synonym">Hydra attenuata</name>
    <dbReference type="NCBI Taxonomy" id="6087"/>
    <lineage>
        <taxon>Eukaryota</taxon>
        <taxon>Metazoa</taxon>
        <taxon>Cnidaria</taxon>
        <taxon>Hydrozoa</taxon>
        <taxon>Hydroidolina</taxon>
        <taxon>Anthoathecata</taxon>
        <taxon>Aplanulata</taxon>
        <taxon>Hydridae</taxon>
        <taxon>Hydra</taxon>
    </lineage>
</organism>
<evidence type="ECO:0000313" key="2">
    <source>
        <dbReference type="Proteomes" id="UP001652625"/>
    </source>
</evidence>
<dbReference type="SMART" id="SM00597">
    <property type="entry name" value="ZnF_TTF"/>
    <property type="match status" value="1"/>
</dbReference>
<dbReference type="GeneID" id="136079462"/>
<evidence type="ECO:0000313" key="3">
    <source>
        <dbReference type="RefSeq" id="XP_065651273.1"/>
    </source>
</evidence>
<dbReference type="Proteomes" id="UP001652625">
    <property type="component" value="Chromosome 04"/>
</dbReference>
<dbReference type="RefSeq" id="XP_065651273.1">
    <property type="nucleotide sequence ID" value="XM_065795201.1"/>
</dbReference>
<gene>
    <name evidence="3" type="primary">LOC136079462</name>
</gene>
<proteinExistence type="predicted"/>
<dbReference type="SUPFAM" id="SSF53098">
    <property type="entry name" value="Ribonuclease H-like"/>
    <property type="match status" value="1"/>
</dbReference>
<dbReference type="InterPro" id="IPR012337">
    <property type="entry name" value="RNaseH-like_sf"/>
</dbReference>